<dbReference type="PROSITE" id="PS51482">
    <property type="entry name" value="DEGV"/>
    <property type="match status" value="1"/>
</dbReference>
<dbReference type="KEGG" id="ccb:Clocel_0341"/>
<dbReference type="Proteomes" id="UP000002730">
    <property type="component" value="Chromosome"/>
</dbReference>
<dbReference type="RefSeq" id="WP_010075112.1">
    <property type="nucleotide sequence ID" value="NC_014393.1"/>
</dbReference>
<evidence type="ECO:0000313" key="4">
    <source>
        <dbReference type="Proteomes" id="UP000002730"/>
    </source>
</evidence>
<dbReference type="NCBIfam" id="TIGR00762">
    <property type="entry name" value="DegV"/>
    <property type="match status" value="1"/>
</dbReference>
<dbReference type="AlphaFoldDB" id="D9SPS2"/>
<keyword evidence="2" id="KW-0446">Lipid-binding</keyword>
<name>D9SPS2_CLOC7</name>
<reference evidence="3 4" key="1">
    <citation type="submission" date="2010-08" db="EMBL/GenBank/DDBJ databases">
        <title>Complete sequence of Clostridium cellulovorans 743B.</title>
        <authorList>
            <consortium name="US DOE Joint Genome Institute"/>
            <person name="Lucas S."/>
            <person name="Copeland A."/>
            <person name="Lapidus A."/>
            <person name="Cheng J.-F."/>
            <person name="Bruce D."/>
            <person name="Goodwin L."/>
            <person name="Pitluck S."/>
            <person name="Chertkov O."/>
            <person name="Detter J.C."/>
            <person name="Han C."/>
            <person name="Tapia R."/>
            <person name="Land M."/>
            <person name="Hauser L."/>
            <person name="Chang Y.-J."/>
            <person name="Jeffries C."/>
            <person name="Kyrpides N."/>
            <person name="Ivanova N."/>
            <person name="Mikhailova N."/>
            <person name="Hemme C.L."/>
            <person name="Woyke T."/>
        </authorList>
    </citation>
    <scope>NUCLEOTIDE SEQUENCE [LARGE SCALE GENOMIC DNA]</scope>
    <source>
        <strain evidence="4">ATCC 35296 / DSM 3052 / OCM 3 / 743B</strain>
    </source>
</reference>
<dbReference type="EMBL" id="CP002160">
    <property type="protein sequence ID" value="ADL50121.1"/>
    <property type="molecule type" value="Genomic_DNA"/>
</dbReference>
<dbReference type="eggNOG" id="COG1307">
    <property type="taxonomic scope" value="Bacteria"/>
</dbReference>
<dbReference type="PANTHER" id="PTHR33434:SF3">
    <property type="entry name" value="DEGV DOMAIN-CONTAINING PROTEIN YITS"/>
    <property type="match status" value="1"/>
</dbReference>
<dbReference type="InterPro" id="IPR050270">
    <property type="entry name" value="DegV_domain_contain"/>
</dbReference>
<protein>
    <submittedName>
        <fullName evidence="3">DegV family protein</fullName>
    </submittedName>
</protein>
<dbReference type="Gene3D" id="3.30.1180.10">
    <property type="match status" value="1"/>
</dbReference>
<dbReference type="InterPro" id="IPR043168">
    <property type="entry name" value="DegV_C"/>
</dbReference>
<dbReference type="SUPFAM" id="SSF82549">
    <property type="entry name" value="DAK1/DegV-like"/>
    <property type="match status" value="1"/>
</dbReference>
<dbReference type="Gene3D" id="3.40.50.10170">
    <property type="match status" value="1"/>
</dbReference>
<dbReference type="PANTHER" id="PTHR33434">
    <property type="entry name" value="DEGV DOMAIN-CONTAINING PROTEIN DR_1986-RELATED"/>
    <property type="match status" value="1"/>
</dbReference>
<dbReference type="Pfam" id="PF02645">
    <property type="entry name" value="DegV"/>
    <property type="match status" value="1"/>
</dbReference>
<organism evidence="3 4">
    <name type="scientific">Clostridium cellulovorans (strain ATCC 35296 / DSM 3052 / OCM 3 / 743B)</name>
    <dbReference type="NCBI Taxonomy" id="573061"/>
    <lineage>
        <taxon>Bacteria</taxon>
        <taxon>Bacillati</taxon>
        <taxon>Bacillota</taxon>
        <taxon>Clostridia</taxon>
        <taxon>Eubacteriales</taxon>
        <taxon>Clostridiaceae</taxon>
        <taxon>Clostridium</taxon>
    </lineage>
</organism>
<evidence type="ECO:0000256" key="1">
    <source>
        <dbReference type="ARBA" id="ARBA00003238"/>
    </source>
</evidence>
<keyword evidence="4" id="KW-1185">Reference proteome</keyword>
<comment type="function">
    <text evidence="1">May bind long-chain fatty acids, such as palmitate, and may play a role in lipid transport or fatty acid metabolism.</text>
</comment>
<dbReference type="HOGENOM" id="CLU_048251_4_3_9"/>
<evidence type="ECO:0000256" key="2">
    <source>
        <dbReference type="ARBA" id="ARBA00023121"/>
    </source>
</evidence>
<gene>
    <name evidence="3" type="ordered locus">Clocel_0341</name>
</gene>
<dbReference type="GO" id="GO:0008289">
    <property type="term" value="F:lipid binding"/>
    <property type="evidence" value="ECO:0007669"/>
    <property type="project" value="UniProtKB-KW"/>
</dbReference>
<dbReference type="OrthoDB" id="9781230at2"/>
<sequence>MEKIAIITDSTCDLPKAEIDKYNIKVARLKVKYSDREYTDGIDITPEEIYARLDKEIPTTSTPTLGEIDNLFKEVIAENYTHAIVIPISSGLSGTMNNFRLVADGYDEIETFVFDSRALSRAVGFLLTKVGDMIAEGKSFKEITSEIPKLRENMELYFTVDSLEHLIKGGRIGRISGSLGQLLNLKPIVSMDEEGKYYTVDKVRGSKQAFNKLVNFGLEQLNNHKCRIMVMHANVPESAQKLYDAFKDHPNLTSIELGTLSAVAGVHSGPTLFAFVYMRE</sequence>
<dbReference type="STRING" id="573061.Clocel_0341"/>
<evidence type="ECO:0000313" key="3">
    <source>
        <dbReference type="EMBL" id="ADL50121.1"/>
    </source>
</evidence>
<dbReference type="InterPro" id="IPR003797">
    <property type="entry name" value="DegV"/>
</dbReference>
<accession>D9SPS2</accession>
<proteinExistence type="predicted"/>